<dbReference type="Proteomes" id="UP000539175">
    <property type="component" value="Unassembled WGS sequence"/>
</dbReference>
<proteinExistence type="predicted"/>
<sequence>MSTPPIIWGNVSANGDIVSGSGNFLVSNTSGGHYNISFNTAFSQVPTVCGSQTMFGSSAEWPTDNVVFPFINNDSVTAITGLGTDGSQSNCSFSFIAIGF</sequence>
<reference evidence="1 2" key="1">
    <citation type="submission" date="2020-08" db="EMBL/GenBank/DDBJ databases">
        <title>Genomic Encyclopedia of Type Strains, Phase IV (KMG-IV): sequencing the most valuable type-strain genomes for metagenomic binning, comparative biology and taxonomic classification.</title>
        <authorList>
            <person name="Goeker M."/>
        </authorList>
    </citation>
    <scope>NUCLEOTIDE SEQUENCE [LARGE SCALE GENOMIC DNA]</scope>
    <source>
        <strain evidence="1 2">DSM 22198</strain>
    </source>
</reference>
<keyword evidence="2" id="KW-1185">Reference proteome</keyword>
<evidence type="ECO:0000313" key="2">
    <source>
        <dbReference type="Proteomes" id="UP000539175"/>
    </source>
</evidence>
<organism evidence="1 2">
    <name type="scientific">Nitrospirillum iridis</name>
    <dbReference type="NCBI Taxonomy" id="765888"/>
    <lineage>
        <taxon>Bacteria</taxon>
        <taxon>Pseudomonadati</taxon>
        <taxon>Pseudomonadota</taxon>
        <taxon>Alphaproteobacteria</taxon>
        <taxon>Rhodospirillales</taxon>
        <taxon>Azospirillaceae</taxon>
        <taxon>Nitrospirillum</taxon>
    </lineage>
</organism>
<name>A0A7X0EDJ6_9PROT</name>
<dbReference type="RefSeq" id="WP_184801311.1">
    <property type="nucleotide sequence ID" value="NZ_JACIIZ010000007.1"/>
</dbReference>
<accession>A0A7X0EDJ6</accession>
<comment type="caution">
    <text evidence="1">The sequence shown here is derived from an EMBL/GenBank/DDBJ whole genome shotgun (WGS) entry which is preliminary data.</text>
</comment>
<protein>
    <submittedName>
        <fullName evidence="1">Uncharacterized protein</fullName>
    </submittedName>
</protein>
<dbReference type="EMBL" id="JACIIZ010000007">
    <property type="protein sequence ID" value="MBB6252165.1"/>
    <property type="molecule type" value="Genomic_DNA"/>
</dbReference>
<gene>
    <name evidence="1" type="ORF">FHS74_002725</name>
</gene>
<evidence type="ECO:0000313" key="1">
    <source>
        <dbReference type="EMBL" id="MBB6252165.1"/>
    </source>
</evidence>
<dbReference type="AlphaFoldDB" id="A0A7X0EDJ6"/>